<feature type="signal peptide" evidence="1">
    <location>
        <begin position="1"/>
        <end position="19"/>
    </location>
</feature>
<dbReference type="EMBL" id="GBRD01018074">
    <property type="protein sequence ID" value="JAG47753.1"/>
    <property type="molecule type" value="Transcribed_RNA"/>
</dbReference>
<accession>A0A0A9Z4L3</accession>
<reference evidence="3" key="3">
    <citation type="submission" date="2014-09" db="EMBL/GenBank/DDBJ databases">
        <authorList>
            <person name="Magalhaes I.L.F."/>
            <person name="Oliveira U."/>
            <person name="Santos F.R."/>
            <person name="Vidigal T.H.D.A."/>
            <person name="Brescovit A.D."/>
            <person name="Santos A.J."/>
        </authorList>
    </citation>
    <scope>NUCLEOTIDE SEQUENCE</scope>
</reference>
<keyword evidence="1" id="KW-0732">Signal</keyword>
<evidence type="ECO:0000313" key="3">
    <source>
        <dbReference type="EMBL" id="JAG47753.1"/>
    </source>
</evidence>
<organism evidence="2">
    <name type="scientific">Lygus hesperus</name>
    <name type="common">Western plant bug</name>
    <dbReference type="NCBI Taxonomy" id="30085"/>
    <lineage>
        <taxon>Eukaryota</taxon>
        <taxon>Metazoa</taxon>
        <taxon>Ecdysozoa</taxon>
        <taxon>Arthropoda</taxon>
        <taxon>Hexapoda</taxon>
        <taxon>Insecta</taxon>
        <taxon>Pterygota</taxon>
        <taxon>Neoptera</taxon>
        <taxon>Paraneoptera</taxon>
        <taxon>Hemiptera</taxon>
        <taxon>Heteroptera</taxon>
        <taxon>Panheteroptera</taxon>
        <taxon>Cimicomorpha</taxon>
        <taxon>Miridae</taxon>
        <taxon>Mirini</taxon>
        <taxon>Lygus</taxon>
    </lineage>
</organism>
<evidence type="ECO:0000313" key="2">
    <source>
        <dbReference type="EMBL" id="JAG36745.1"/>
    </source>
</evidence>
<protein>
    <submittedName>
        <fullName evidence="2">Cytochrome P450-terp</fullName>
    </submittedName>
</protein>
<feature type="chain" id="PRO_5015034090" evidence="1">
    <location>
        <begin position="20"/>
        <end position="242"/>
    </location>
</feature>
<reference evidence="2" key="2">
    <citation type="submission" date="2014-07" db="EMBL/GenBank/DDBJ databases">
        <authorList>
            <person name="Hull J."/>
        </authorList>
    </citation>
    <scope>NUCLEOTIDE SEQUENCE</scope>
</reference>
<evidence type="ECO:0000256" key="1">
    <source>
        <dbReference type="SAM" id="SignalP"/>
    </source>
</evidence>
<proteinExistence type="predicted"/>
<dbReference type="AlphaFoldDB" id="A0A0A9Z4L3"/>
<gene>
    <name evidence="2" type="primary">cyp108</name>
    <name evidence="2" type="ORF">CM83_99126</name>
</gene>
<dbReference type="EMBL" id="GBHO01006859">
    <property type="protein sequence ID" value="JAG36745.1"/>
    <property type="molecule type" value="Transcribed_RNA"/>
</dbReference>
<reference evidence="2" key="1">
    <citation type="journal article" date="2014" name="PLoS ONE">
        <title>Transcriptome-Based Identification of ABC Transporters in the Western Tarnished Plant Bug Lygus hesperus.</title>
        <authorList>
            <person name="Hull J.J."/>
            <person name="Chaney K."/>
            <person name="Geib S.M."/>
            <person name="Fabrick J.A."/>
            <person name="Brent C.S."/>
            <person name="Walsh D."/>
            <person name="Lavine L.C."/>
        </authorList>
    </citation>
    <scope>NUCLEOTIDE SEQUENCE</scope>
</reference>
<name>A0A0A9Z4L3_LYGHE</name>
<sequence length="242" mass="26677">MQVVIFFSCLSMVVQFSEQRVAGRQMYIDNRPYNLGAAQNFDPPQQQSLVSLQNANNYISQTQTESIAVIQRRWSKTQSFCNSVTGRVAKFISKIEEMVLGLPLAIIKTALGIPSDVVKVAISLAQSLLPKLEKAKQLLEVFFQTVFDLPAKAMYGSISIFLDLVNKMLDWGQACDMKPVCGNPFPAIGGYGPCGGRWPCTTVMACQSNTCLQTARALEVDFTSELASVQEKPEKVFQSSKA</sequence>